<protein>
    <recommendedName>
        <fullName evidence="3">DUF4867 domain-containing protein</fullName>
    </recommendedName>
</protein>
<evidence type="ECO:0008006" key="3">
    <source>
        <dbReference type="Google" id="ProtNLM"/>
    </source>
</evidence>
<dbReference type="AlphaFoldDB" id="A0A0K2LAI5"/>
<dbReference type="InterPro" id="IPR032358">
    <property type="entry name" value="DUF4867"/>
</dbReference>
<evidence type="ECO:0000313" key="1">
    <source>
        <dbReference type="EMBL" id="ALB28301.1"/>
    </source>
</evidence>
<dbReference type="KEGG" id="lhi:JP39_02280"/>
<dbReference type="Proteomes" id="UP000061546">
    <property type="component" value="Chromosome"/>
</dbReference>
<dbReference type="EMBL" id="CP012559">
    <property type="protein sequence ID" value="ALB28301.1"/>
    <property type="molecule type" value="Genomic_DNA"/>
</dbReference>
<reference evidence="1 2" key="1">
    <citation type="submission" date="2015-08" db="EMBL/GenBank/DDBJ databases">
        <title>Genomic sequence of Lactobacillus heilongjiangensis DSM 28069, isolated from Chinese traditional pickle.</title>
        <authorList>
            <person name="Jiang X."/>
            <person name="Zheng B."/>
            <person name="Cheng H."/>
        </authorList>
    </citation>
    <scope>NUCLEOTIDE SEQUENCE [LARGE SCALE GENOMIC DNA]</scope>
    <source>
        <strain evidence="1 2">DSM 28069</strain>
    </source>
</reference>
<dbReference type="OrthoDB" id="358393at2"/>
<keyword evidence="2" id="KW-1185">Reference proteome</keyword>
<proteinExistence type="predicted"/>
<gene>
    <name evidence="1" type="ORF">JP39_02280</name>
</gene>
<dbReference type="Pfam" id="PF16161">
    <property type="entry name" value="DUF4867"/>
    <property type="match status" value="1"/>
</dbReference>
<dbReference type="STRING" id="1074467.JP39_02280"/>
<dbReference type="RefSeq" id="WP_041498842.1">
    <property type="nucleotide sequence ID" value="NZ_BJDV01000007.1"/>
</dbReference>
<sequence length="226" mass="25107">MSSLEEFQKLNPEYKILSIDDPDFKKYGKVYTNYDISEVTDYMDKNVKISSPANFYTPTNKGLEAIPVIQEMGKDIYANMPIEAGECTGQSTNFSAIEYHQGSETNIMLTDVIMVLGQRSTLDTKGSYSPADDGQTFFVPAGTVVEFYSSTLHYAPIKVHDSGFSIIVMLIKGSNEELPAGFKSTNKRIVKQNKFQLVDPSRKDKIAIGVQVGLTGKMIEMKPLAK</sequence>
<organism evidence="1 2">
    <name type="scientific">Companilactobacillus heilongjiangensis</name>
    <dbReference type="NCBI Taxonomy" id="1074467"/>
    <lineage>
        <taxon>Bacteria</taxon>
        <taxon>Bacillati</taxon>
        <taxon>Bacillota</taxon>
        <taxon>Bacilli</taxon>
        <taxon>Lactobacillales</taxon>
        <taxon>Lactobacillaceae</taxon>
        <taxon>Companilactobacillus</taxon>
    </lineage>
</organism>
<name>A0A0K2LAI5_9LACO</name>
<accession>A0A0K2LAI5</accession>
<evidence type="ECO:0000313" key="2">
    <source>
        <dbReference type="Proteomes" id="UP000061546"/>
    </source>
</evidence>